<keyword evidence="1" id="KW-0812">Transmembrane</keyword>
<reference evidence="3" key="1">
    <citation type="journal article" date="2019" name="Int. J. Syst. Evol. Microbiol.">
        <title>The Global Catalogue of Microorganisms (GCM) 10K type strain sequencing project: providing services to taxonomists for standard genome sequencing and annotation.</title>
        <authorList>
            <consortium name="The Broad Institute Genomics Platform"/>
            <consortium name="The Broad Institute Genome Sequencing Center for Infectious Disease"/>
            <person name="Wu L."/>
            <person name="Ma J."/>
        </authorList>
    </citation>
    <scope>NUCLEOTIDE SEQUENCE [LARGE SCALE GENOMIC DNA]</scope>
    <source>
        <strain evidence="3">CCUG 48884</strain>
    </source>
</reference>
<sequence>MVLDVSTVLTWILFVALFPIAFFWLRRAWRIVFKRDFSEVALKRGMPPANPAKFAPFTAVINFVCGIIIVMVIYGVLVLQLEYETWSSTAGVTIWSKFLLDFMLSRHAHPIAWGRKKKAADESASGSGK</sequence>
<dbReference type="Proteomes" id="UP001597158">
    <property type="component" value="Unassembled WGS sequence"/>
</dbReference>
<evidence type="ECO:0000313" key="2">
    <source>
        <dbReference type="EMBL" id="MFD1265157.1"/>
    </source>
</evidence>
<keyword evidence="1" id="KW-0472">Membrane</keyword>
<keyword evidence="1" id="KW-1133">Transmembrane helix</keyword>
<proteinExistence type="predicted"/>
<organism evidence="2 3">
    <name type="scientific">Thauera mechernichensis</name>
    <dbReference type="NCBI Taxonomy" id="82788"/>
    <lineage>
        <taxon>Bacteria</taxon>
        <taxon>Pseudomonadati</taxon>
        <taxon>Pseudomonadota</taxon>
        <taxon>Betaproteobacteria</taxon>
        <taxon>Rhodocyclales</taxon>
        <taxon>Zoogloeaceae</taxon>
        <taxon>Thauera</taxon>
    </lineage>
</organism>
<feature type="transmembrane region" description="Helical" evidence="1">
    <location>
        <begin position="54"/>
        <end position="79"/>
    </location>
</feature>
<name>A0ABW3WGH1_9RHOO</name>
<dbReference type="EMBL" id="JBHTMC010000027">
    <property type="protein sequence ID" value="MFD1265157.1"/>
    <property type="molecule type" value="Genomic_DNA"/>
</dbReference>
<accession>A0ABW3WGH1</accession>
<protein>
    <submittedName>
        <fullName evidence="2">Uncharacterized protein</fullName>
    </submittedName>
</protein>
<gene>
    <name evidence="2" type="ORF">ACFQ4M_16395</name>
</gene>
<dbReference type="RefSeq" id="WP_002938204.1">
    <property type="nucleotide sequence ID" value="NZ_JARQZE010000001.1"/>
</dbReference>
<evidence type="ECO:0000313" key="3">
    <source>
        <dbReference type="Proteomes" id="UP001597158"/>
    </source>
</evidence>
<keyword evidence="3" id="KW-1185">Reference proteome</keyword>
<feature type="transmembrane region" description="Helical" evidence="1">
    <location>
        <begin position="6"/>
        <end position="25"/>
    </location>
</feature>
<comment type="caution">
    <text evidence="2">The sequence shown here is derived from an EMBL/GenBank/DDBJ whole genome shotgun (WGS) entry which is preliminary data.</text>
</comment>
<evidence type="ECO:0000256" key="1">
    <source>
        <dbReference type="SAM" id="Phobius"/>
    </source>
</evidence>